<evidence type="ECO:0000256" key="1">
    <source>
        <dbReference type="ARBA" id="ARBA00023002"/>
    </source>
</evidence>
<proteinExistence type="predicted"/>
<dbReference type="PANTHER" id="PTHR43364">
    <property type="entry name" value="NADH-SPECIFIC METHYLGLYOXAL REDUCTASE-RELATED"/>
    <property type="match status" value="1"/>
</dbReference>
<organism evidence="4 5">
    <name type="scientific">Arachnia propionica</name>
    <dbReference type="NCBI Taxonomy" id="1750"/>
    <lineage>
        <taxon>Bacteria</taxon>
        <taxon>Bacillati</taxon>
        <taxon>Actinomycetota</taxon>
        <taxon>Actinomycetes</taxon>
        <taxon>Propionibacteriales</taxon>
        <taxon>Propionibacteriaceae</taxon>
        <taxon>Arachnia</taxon>
    </lineage>
</organism>
<evidence type="ECO:0000313" key="5">
    <source>
        <dbReference type="Proteomes" id="UP000677180"/>
    </source>
</evidence>
<dbReference type="GO" id="GO:0005829">
    <property type="term" value="C:cytosol"/>
    <property type="evidence" value="ECO:0007669"/>
    <property type="project" value="UniProtKB-ARBA"/>
</dbReference>
<dbReference type="PANTHER" id="PTHR43364:SF4">
    <property type="entry name" value="NAD(P)-LINKED OXIDOREDUCTASE SUPERFAMILY PROTEIN"/>
    <property type="match status" value="1"/>
</dbReference>
<sequence length="343" mass="37175">MERRRMGSSGVSVSTLALGTMTFGAESPAEESLAMLDTYAEAGGNFIDTADVYADGVSEEIVGEWLRSRPQEITREMVLATKGRFPTSALGGSLGTSRRHLRRALTESLRRLRVDHVDLYIVHSWDPITPVEETMDFLDRAVSDGLIGYGGISNYLGWQIQRAVRACDARGLRRPVMLQPSYSLLRREAEWEMLPSAADAGLGVMAWSPLAGGWLTGKYSRGGVPAGATRLGENPQRGIEAYDRIARDERTWEILDALRQVAADNDTTPANVALAWVVAQPGITTAILGARTVEQLRANLAAASLTLAPEHLADLTAISTPRTGPWPYGPDGVTQRSRGVDEG</sequence>
<dbReference type="RefSeq" id="WP_014845272.1">
    <property type="nucleotide sequence ID" value="NZ_CP040007.1"/>
</dbReference>
<dbReference type="SUPFAM" id="SSF51430">
    <property type="entry name" value="NAD(P)-linked oxidoreductase"/>
    <property type="match status" value="1"/>
</dbReference>
<accession>A0AB37HTU9</accession>
<dbReference type="Pfam" id="PF00248">
    <property type="entry name" value="Aldo_ket_red"/>
    <property type="match status" value="1"/>
</dbReference>
<dbReference type="InterPro" id="IPR023210">
    <property type="entry name" value="NADP_OxRdtase_dom"/>
</dbReference>
<dbReference type="EMBL" id="CP072385">
    <property type="protein sequence ID" value="QUC11049.1"/>
    <property type="molecule type" value="Genomic_DNA"/>
</dbReference>
<evidence type="ECO:0000313" key="4">
    <source>
        <dbReference type="EMBL" id="QUC11049.1"/>
    </source>
</evidence>
<name>A0AB37HTU9_9ACTN</name>
<keyword evidence="1" id="KW-0560">Oxidoreductase</keyword>
<dbReference type="InterPro" id="IPR036812">
    <property type="entry name" value="NAD(P)_OxRdtase_dom_sf"/>
</dbReference>
<feature type="domain" description="NADP-dependent oxidoreductase" evidence="3">
    <location>
        <begin position="16"/>
        <end position="318"/>
    </location>
</feature>
<gene>
    <name evidence="4" type="ORF">J5A53_15045</name>
</gene>
<protein>
    <submittedName>
        <fullName evidence="4">Aldo/keto reductase</fullName>
    </submittedName>
</protein>
<dbReference type="FunFam" id="3.20.20.100:FF:000004">
    <property type="entry name" value="Oxidoreductase, aldo/keto reductase"/>
    <property type="match status" value="1"/>
</dbReference>
<reference evidence="4" key="1">
    <citation type="submission" date="2021-03" db="EMBL/GenBank/DDBJ databases">
        <title>Human Oral Microbial Genomes.</title>
        <authorList>
            <person name="Johnston C.D."/>
            <person name="Chen T."/>
            <person name="Dewhirst F.E."/>
        </authorList>
    </citation>
    <scope>NUCLEOTIDE SEQUENCE</scope>
    <source>
        <strain evidence="4">F0714</strain>
    </source>
</reference>
<feature type="region of interest" description="Disordered" evidence="2">
    <location>
        <begin position="318"/>
        <end position="343"/>
    </location>
</feature>
<dbReference type="GO" id="GO:0016491">
    <property type="term" value="F:oxidoreductase activity"/>
    <property type="evidence" value="ECO:0007669"/>
    <property type="project" value="UniProtKB-KW"/>
</dbReference>
<evidence type="ECO:0000256" key="2">
    <source>
        <dbReference type="SAM" id="MobiDB-lite"/>
    </source>
</evidence>
<dbReference type="AlphaFoldDB" id="A0AB37HTU9"/>
<dbReference type="Proteomes" id="UP000677180">
    <property type="component" value="Chromosome"/>
</dbReference>
<evidence type="ECO:0000259" key="3">
    <source>
        <dbReference type="Pfam" id="PF00248"/>
    </source>
</evidence>
<dbReference type="Gene3D" id="3.20.20.100">
    <property type="entry name" value="NADP-dependent oxidoreductase domain"/>
    <property type="match status" value="1"/>
</dbReference>
<dbReference type="InterPro" id="IPR050523">
    <property type="entry name" value="AKR_Detox_Biosynth"/>
</dbReference>